<dbReference type="PANTHER" id="PTHR43792">
    <property type="entry name" value="GNAT FAMILY, PUTATIVE (AFU_ORTHOLOGUE AFUA_3G00765)-RELATED-RELATED"/>
    <property type="match status" value="1"/>
</dbReference>
<dbReference type="Proteomes" id="UP001322664">
    <property type="component" value="Chromosome"/>
</dbReference>
<feature type="domain" description="N-acetyltransferase" evidence="4">
    <location>
        <begin position="35"/>
        <end position="176"/>
    </location>
</feature>
<dbReference type="PANTHER" id="PTHR43792:SF8">
    <property type="entry name" value="[RIBOSOMAL PROTEIN US5]-ALANINE N-ACETYLTRANSFERASE"/>
    <property type="match status" value="1"/>
</dbReference>
<dbReference type="EMBL" id="CP137624">
    <property type="protein sequence ID" value="WPK13579.1"/>
    <property type="molecule type" value="Genomic_DNA"/>
</dbReference>
<dbReference type="RefSeq" id="WP_319838058.1">
    <property type="nucleotide sequence ID" value="NZ_CP137624.1"/>
</dbReference>
<evidence type="ECO:0000256" key="2">
    <source>
        <dbReference type="ARBA" id="ARBA00023315"/>
    </source>
</evidence>
<gene>
    <name evidence="5" type="ORF">R6U77_07900</name>
</gene>
<sequence>MKYDKEKMAITTDRLILRLFQKTDAEAVATLCNNYNIYKSTLYLPHPYKLEDALNWIEYHYENFVEGRSYELAVTDRETNVLYGAIALSHNKHFNQGELAYWIGEPYWGKGYATEAAKAIVQFAFEEKKLHKVFARYFATNPASGKVMEKIGMEQEGVLKDHIVKDGKYEDLIYYGIINNLEHH</sequence>
<keyword evidence="2" id="KW-0012">Acyltransferase</keyword>
<dbReference type="Gene3D" id="3.40.630.30">
    <property type="match status" value="1"/>
</dbReference>
<dbReference type="PROSITE" id="PS51186">
    <property type="entry name" value="GNAT"/>
    <property type="match status" value="1"/>
</dbReference>
<accession>A0ABZ0S2P9</accession>
<keyword evidence="6" id="KW-1185">Reference proteome</keyword>
<dbReference type="InterPro" id="IPR000182">
    <property type="entry name" value="GNAT_dom"/>
</dbReference>
<dbReference type="Pfam" id="PF13302">
    <property type="entry name" value="Acetyltransf_3"/>
    <property type="match status" value="1"/>
</dbReference>
<protein>
    <submittedName>
        <fullName evidence="5">GNAT family N-acetyltransferase</fullName>
    </submittedName>
</protein>
<name>A0ABZ0S2P9_9BACI</name>
<evidence type="ECO:0000256" key="3">
    <source>
        <dbReference type="ARBA" id="ARBA00038502"/>
    </source>
</evidence>
<evidence type="ECO:0000256" key="1">
    <source>
        <dbReference type="ARBA" id="ARBA00022679"/>
    </source>
</evidence>
<reference evidence="5 6" key="1">
    <citation type="submission" date="2023-09" db="EMBL/GenBank/DDBJ databases">
        <authorList>
            <person name="Page C.A."/>
            <person name="Perez-Diaz I.M."/>
        </authorList>
    </citation>
    <scope>NUCLEOTIDE SEQUENCE [LARGE SCALE GENOMIC DNA]</scope>
    <source>
        <strain evidence="5 6">Ll15</strain>
    </source>
</reference>
<evidence type="ECO:0000313" key="5">
    <source>
        <dbReference type="EMBL" id="WPK13579.1"/>
    </source>
</evidence>
<keyword evidence="1" id="KW-0808">Transferase</keyword>
<evidence type="ECO:0000313" key="6">
    <source>
        <dbReference type="Proteomes" id="UP001322664"/>
    </source>
</evidence>
<dbReference type="InterPro" id="IPR016181">
    <property type="entry name" value="Acyl_CoA_acyltransferase"/>
</dbReference>
<evidence type="ECO:0000259" key="4">
    <source>
        <dbReference type="PROSITE" id="PS51186"/>
    </source>
</evidence>
<dbReference type="InterPro" id="IPR051531">
    <property type="entry name" value="N-acetyltransferase"/>
</dbReference>
<comment type="similarity">
    <text evidence="3">Belongs to the acetyltransferase family. RimJ subfamily.</text>
</comment>
<dbReference type="SUPFAM" id="SSF55729">
    <property type="entry name" value="Acyl-CoA N-acyltransferases (Nat)"/>
    <property type="match status" value="1"/>
</dbReference>
<proteinExistence type="inferred from homology"/>
<organism evidence="5 6">
    <name type="scientific">Lysinibacillus louembei</name>
    <dbReference type="NCBI Taxonomy" id="1470088"/>
    <lineage>
        <taxon>Bacteria</taxon>
        <taxon>Bacillati</taxon>
        <taxon>Bacillota</taxon>
        <taxon>Bacilli</taxon>
        <taxon>Bacillales</taxon>
        <taxon>Bacillaceae</taxon>
        <taxon>Lysinibacillus</taxon>
    </lineage>
</organism>